<dbReference type="PANTHER" id="PTHR30250:SF26">
    <property type="entry name" value="PSMA PROTEIN"/>
    <property type="match status" value="1"/>
</dbReference>
<evidence type="ECO:0000256" key="3">
    <source>
        <dbReference type="ARBA" id="ARBA00022692"/>
    </source>
</evidence>
<organism evidence="7 8">
    <name type="scientific">Eiseniibacteriota bacterium</name>
    <dbReference type="NCBI Taxonomy" id="2212470"/>
    <lineage>
        <taxon>Bacteria</taxon>
        <taxon>Candidatus Eiseniibacteriota</taxon>
    </lineage>
</organism>
<evidence type="ECO:0000256" key="5">
    <source>
        <dbReference type="ARBA" id="ARBA00023136"/>
    </source>
</evidence>
<sequence length="505" mass="53955">MSTRNILSNWGAFAFAAAVNFVLTPFVIRSLGNTSYGVWVLLVALVGYLGYLDLGVRGAVTRFVARHHGAADHASASRVASTALTTFALAGALAILLSGVLAVTVGHAARVPIELRGEARIVLLLGGLNIAGSLLCGVFGGIVIGMQRFDYANGVEIGAQALRALLIVAALKAGYGLVALATIQLGIAGLRGVTDFLVSRRLYPELKLRLGEWDRATLKLIFGFGVAATLLQVLGGMALYGDSLVIGAFLPLGLITFFAIASGLTEYARALVGGVSQTVSPLASALDGRGQEHRVQEALVSGARLAMLVVTPVAITFLLRGPAFIALWMGTDYRELSGAVLRILTVALWAVSGYQVVTATVMGIGRHQGLVPAFLAEVVCNVALSVWWVRPYGIVGVAWGTTVPRLAFSLLFAPWYARRALAIPMQRLWLSVWVRPTLAMVPFALATYTIERFWPADNLPLYFTQVVMVLPLALVAAWFTCFSVPERRAVAVRLKLFARPVGERL</sequence>
<evidence type="ECO:0000313" key="8">
    <source>
        <dbReference type="Proteomes" id="UP000317716"/>
    </source>
</evidence>
<feature type="transmembrane region" description="Helical" evidence="6">
    <location>
        <begin position="218"/>
        <end position="238"/>
    </location>
</feature>
<feature type="transmembrane region" description="Helical" evidence="6">
    <location>
        <begin position="339"/>
        <end position="357"/>
    </location>
</feature>
<dbReference type="Pfam" id="PF13440">
    <property type="entry name" value="Polysacc_synt_3"/>
    <property type="match status" value="1"/>
</dbReference>
<evidence type="ECO:0000313" key="7">
    <source>
        <dbReference type="EMBL" id="TMQ58484.1"/>
    </source>
</evidence>
<evidence type="ECO:0000256" key="4">
    <source>
        <dbReference type="ARBA" id="ARBA00022989"/>
    </source>
</evidence>
<name>A0A538T4U0_UNCEI</name>
<comment type="caution">
    <text evidence="7">The sequence shown here is derived from an EMBL/GenBank/DDBJ whole genome shotgun (WGS) entry which is preliminary data.</text>
</comment>
<keyword evidence="3 6" id="KW-0812">Transmembrane</keyword>
<evidence type="ECO:0000256" key="2">
    <source>
        <dbReference type="ARBA" id="ARBA00022475"/>
    </source>
</evidence>
<evidence type="ECO:0000256" key="1">
    <source>
        <dbReference type="ARBA" id="ARBA00004651"/>
    </source>
</evidence>
<keyword evidence="4 6" id="KW-1133">Transmembrane helix</keyword>
<accession>A0A538T4U0</accession>
<feature type="transmembrane region" description="Helical" evidence="6">
    <location>
        <begin position="34"/>
        <end position="52"/>
    </location>
</feature>
<dbReference type="PANTHER" id="PTHR30250">
    <property type="entry name" value="PST FAMILY PREDICTED COLANIC ACID TRANSPORTER"/>
    <property type="match status" value="1"/>
</dbReference>
<keyword evidence="2" id="KW-1003">Cell membrane</keyword>
<evidence type="ECO:0000256" key="6">
    <source>
        <dbReference type="SAM" id="Phobius"/>
    </source>
</evidence>
<feature type="transmembrane region" description="Helical" evidence="6">
    <location>
        <begin position="151"/>
        <end position="171"/>
    </location>
</feature>
<gene>
    <name evidence="7" type="ORF">E6K72_02550</name>
</gene>
<feature type="transmembrane region" description="Helical" evidence="6">
    <location>
        <begin position="394"/>
        <end position="416"/>
    </location>
</feature>
<dbReference type="GO" id="GO:0005886">
    <property type="term" value="C:plasma membrane"/>
    <property type="evidence" value="ECO:0007669"/>
    <property type="project" value="UniProtKB-SubCell"/>
</dbReference>
<reference evidence="7 8" key="1">
    <citation type="journal article" date="2019" name="Nat. Microbiol.">
        <title>Mediterranean grassland soil C-N compound turnover is dependent on rainfall and depth, and is mediated by genomically divergent microorganisms.</title>
        <authorList>
            <person name="Diamond S."/>
            <person name="Andeer P.F."/>
            <person name="Li Z."/>
            <person name="Crits-Christoph A."/>
            <person name="Burstein D."/>
            <person name="Anantharaman K."/>
            <person name="Lane K.R."/>
            <person name="Thomas B.C."/>
            <person name="Pan C."/>
            <person name="Northen T.R."/>
            <person name="Banfield J.F."/>
        </authorList>
    </citation>
    <scope>NUCLEOTIDE SEQUENCE [LARGE SCALE GENOMIC DNA]</scope>
    <source>
        <strain evidence="7">WS_2</strain>
    </source>
</reference>
<comment type="subcellular location">
    <subcellularLocation>
        <location evidence="1">Cell membrane</location>
        <topology evidence="1">Multi-pass membrane protein</topology>
    </subcellularLocation>
</comment>
<dbReference type="Proteomes" id="UP000317716">
    <property type="component" value="Unassembled WGS sequence"/>
</dbReference>
<protein>
    <submittedName>
        <fullName evidence="7">Uncharacterized protein</fullName>
    </submittedName>
</protein>
<feature type="transmembrane region" description="Helical" evidence="6">
    <location>
        <begin position="462"/>
        <end position="485"/>
    </location>
</feature>
<dbReference type="AlphaFoldDB" id="A0A538T4U0"/>
<feature type="transmembrane region" description="Helical" evidence="6">
    <location>
        <begin position="121"/>
        <end position="144"/>
    </location>
</feature>
<proteinExistence type="predicted"/>
<feature type="transmembrane region" description="Helical" evidence="6">
    <location>
        <begin position="428"/>
        <end position="450"/>
    </location>
</feature>
<feature type="transmembrane region" description="Helical" evidence="6">
    <location>
        <begin position="7"/>
        <end position="28"/>
    </location>
</feature>
<feature type="transmembrane region" description="Helical" evidence="6">
    <location>
        <begin position="369"/>
        <end position="388"/>
    </location>
</feature>
<feature type="transmembrane region" description="Helical" evidence="6">
    <location>
        <begin position="87"/>
        <end position="109"/>
    </location>
</feature>
<keyword evidence="5 6" id="KW-0472">Membrane</keyword>
<dbReference type="InterPro" id="IPR050833">
    <property type="entry name" value="Poly_Biosynth_Transport"/>
</dbReference>
<feature type="transmembrane region" description="Helical" evidence="6">
    <location>
        <begin position="244"/>
        <end position="264"/>
    </location>
</feature>
<dbReference type="EMBL" id="VBOS01000077">
    <property type="protein sequence ID" value="TMQ58484.1"/>
    <property type="molecule type" value="Genomic_DNA"/>
</dbReference>
<feature type="transmembrane region" description="Helical" evidence="6">
    <location>
        <begin position="298"/>
        <end position="319"/>
    </location>
</feature>